<evidence type="ECO:0000313" key="4">
    <source>
        <dbReference type="EMBL" id="EHN59670.1"/>
    </source>
</evidence>
<dbReference type="PATRIC" id="fig|1045004.4.peg.1564"/>
<evidence type="ECO:0000256" key="1">
    <source>
        <dbReference type="ARBA" id="ARBA00022679"/>
    </source>
</evidence>
<reference evidence="4 5" key="1">
    <citation type="journal article" date="2012" name="PLoS ONE">
        <title>Functional divergence in the genus oenococcus as predicted by genome sequencing of the newly-described species, Oenococcus kitaharae.</title>
        <authorList>
            <person name="Borneman A.R."/>
            <person name="McCarthy J.M."/>
            <person name="Chambers P.J."/>
            <person name="Bartowsky E.J."/>
        </authorList>
    </citation>
    <scope>NUCLEOTIDE SEQUENCE [LARGE SCALE GENOMIC DNA]</scope>
    <source>
        <strain evidence="5">DSM17330</strain>
    </source>
</reference>
<dbReference type="Proteomes" id="UP000004959">
    <property type="component" value="Chromosome"/>
</dbReference>
<gene>
    <name evidence="4" type="ORF">OKIT_1593</name>
</gene>
<keyword evidence="1 4" id="KW-0808">Transferase</keyword>
<dbReference type="InterPro" id="IPR000182">
    <property type="entry name" value="GNAT_dom"/>
</dbReference>
<comment type="caution">
    <text evidence="4">The sequence shown here is derived from an EMBL/GenBank/DDBJ whole genome shotgun (WGS) entry which is preliminary data.</text>
</comment>
<accession>G9WHA4</accession>
<name>G9WHA4_9LACO</name>
<dbReference type="EMBL" id="AFVZ01000001">
    <property type="protein sequence ID" value="EHN59670.1"/>
    <property type="molecule type" value="Genomic_DNA"/>
</dbReference>
<dbReference type="STRING" id="336988.NT96_01615"/>
<dbReference type="PANTHER" id="PTHR43877:SF2">
    <property type="entry name" value="AMINOALKYLPHOSPHONATE N-ACETYLTRANSFERASE-RELATED"/>
    <property type="match status" value="1"/>
</dbReference>
<dbReference type="InterPro" id="IPR016181">
    <property type="entry name" value="Acyl_CoA_acyltransferase"/>
</dbReference>
<dbReference type="eggNOG" id="COG0456">
    <property type="taxonomic scope" value="Bacteria"/>
</dbReference>
<evidence type="ECO:0000313" key="5">
    <source>
        <dbReference type="Proteomes" id="UP000004959"/>
    </source>
</evidence>
<dbReference type="InterPro" id="IPR050832">
    <property type="entry name" value="Bact_Acetyltransf"/>
</dbReference>
<evidence type="ECO:0000259" key="3">
    <source>
        <dbReference type="PROSITE" id="PS51186"/>
    </source>
</evidence>
<dbReference type="PROSITE" id="PS51186">
    <property type="entry name" value="GNAT"/>
    <property type="match status" value="2"/>
</dbReference>
<dbReference type="Gene3D" id="3.40.630.30">
    <property type="match status" value="2"/>
</dbReference>
<dbReference type="PANTHER" id="PTHR43877">
    <property type="entry name" value="AMINOALKYLPHOSPHONATE N-ACETYLTRANSFERASE-RELATED-RELATED"/>
    <property type="match status" value="1"/>
</dbReference>
<organism evidence="4 5">
    <name type="scientific">Oenococcus kitaharae DSM 17330</name>
    <dbReference type="NCBI Taxonomy" id="1045004"/>
    <lineage>
        <taxon>Bacteria</taxon>
        <taxon>Bacillati</taxon>
        <taxon>Bacillota</taxon>
        <taxon>Bacilli</taxon>
        <taxon>Lactobacillales</taxon>
        <taxon>Lactobacillaceae</taxon>
        <taxon>Oenococcus</taxon>
    </lineage>
</organism>
<dbReference type="Pfam" id="PF00583">
    <property type="entry name" value="Acetyltransf_1"/>
    <property type="match status" value="2"/>
</dbReference>
<feature type="domain" description="N-acetyltransferase" evidence="3">
    <location>
        <begin position="8"/>
        <end position="149"/>
    </location>
</feature>
<dbReference type="AlphaFoldDB" id="G9WHA4"/>
<dbReference type="GO" id="GO:0016747">
    <property type="term" value="F:acyltransferase activity, transferring groups other than amino-acyl groups"/>
    <property type="evidence" value="ECO:0007669"/>
    <property type="project" value="InterPro"/>
</dbReference>
<protein>
    <submittedName>
        <fullName evidence="4">AcetyltransferaseGNAT family</fullName>
    </submittedName>
</protein>
<dbReference type="OrthoDB" id="7163760at2"/>
<keyword evidence="5" id="KW-1185">Reference proteome</keyword>
<keyword evidence="2" id="KW-0012">Acyltransferase</keyword>
<proteinExistence type="predicted"/>
<dbReference type="CDD" id="cd04301">
    <property type="entry name" value="NAT_SF"/>
    <property type="match status" value="2"/>
</dbReference>
<evidence type="ECO:0000256" key="2">
    <source>
        <dbReference type="ARBA" id="ARBA00023315"/>
    </source>
</evidence>
<dbReference type="RefSeq" id="WP_007746711.1">
    <property type="nucleotide sequence ID" value="NZ_CM001398.1"/>
</dbReference>
<sequence length="299" mass="33791">MAENIVIISITKLSSQQTVAAQHLISKVHEHDQTFRDPYLSNRFNYFADMPAFFLALHGQELIGLLTLYADEDPSGSVDVTLNVVPAWRRQGVAKQLWQAARLVLRQYGYYEADFLAEKTFLKTAPDFLANTGLVADPVSEFQMTLKVNGHQEKDPDLNVTAMQAADIPALLPAYVDAFPDSNKEEAKHYLTENLQADGSFGYVCRYQGQMIGYCAVDFGEYDYLFGLFIAKNYRGRGLGSRFIVQLTQQLAAVRHHSFKLAVESDNPAAHHVYRKAAFKDEGEIFYLQAEQGPWYLEK</sequence>
<dbReference type="HOGENOM" id="CLU_070012_0_0_9"/>
<dbReference type="SUPFAM" id="SSF55729">
    <property type="entry name" value="Acyl-CoA N-acyltransferases (Nat)"/>
    <property type="match status" value="2"/>
</dbReference>
<feature type="domain" description="N-acetyltransferase" evidence="3">
    <location>
        <begin position="158"/>
        <end position="299"/>
    </location>
</feature>